<dbReference type="RefSeq" id="XP_033595877.1">
    <property type="nucleotide sequence ID" value="XM_033739860.1"/>
</dbReference>
<dbReference type="AlphaFoldDB" id="A0A6A6VUG4"/>
<dbReference type="EMBL" id="ML996584">
    <property type="protein sequence ID" value="KAF2753426.1"/>
    <property type="molecule type" value="Genomic_DNA"/>
</dbReference>
<protein>
    <recommendedName>
        <fullName evidence="3">CBM-cenC domain-containing protein</fullName>
    </recommendedName>
</protein>
<evidence type="ECO:0000313" key="2">
    <source>
        <dbReference type="Proteomes" id="UP000799437"/>
    </source>
</evidence>
<dbReference type="Proteomes" id="UP000799437">
    <property type="component" value="Unassembled WGS sequence"/>
</dbReference>
<gene>
    <name evidence="1" type="ORF">EJ05DRAFT_214392</name>
</gene>
<dbReference type="GeneID" id="54480914"/>
<accession>A0A6A6VUG4</accession>
<organism evidence="1 2">
    <name type="scientific">Pseudovirgaria hyperparasitica</name>
    <dbReference type="NCBI Taxonomy" id="470096"/>
    <lineage>
        <taxon>Eukaryota</taxon>
        <taxon>Fungi</taxon>
        <taxon>Dikarya</taxon>
        <taxon>Ascomycota</taxon>
        <taxon>Pezizomycotina</taxon>
        <taxon>Dothideomycetes</taxon>
        <taxon>Dothideomycetes incertae sedis</taxon>
        <taxon>Acrospermales</taxon>
        <taxon>Acrospermaceae</taxon>
        <taxon>Pseudovirgaria</taxon>
    </lineage>
</organism>
<name>A0A6A6VUG4_9PEZI</name>
<sequence>MSYVASSNTPLTLFQSVTGFDTTRPYIISFYLNLYSLSQARSCTLKVLFGDVEVYTRVLTAADGPRVQNWKGPETTVPVIPTSPDQTVKFAYDCIPTGTGSASSALFLDDVSMASI</sequence>
<evidence type="ECO:0000313" key="1">
    <source>
        <dbReference type="EMBL" id="KAF2753426.1"/>
    </source>
</evidence>
<proteinExistence type="predicted"/>
<keyword evidence="2" id="KW-1185">Reference proteome</keyword>
<evidence type="ECO:0008006" key="3">
    <source>
        <dbReference type="Google" id="ProtNLM"/>
    </source>
</evidence>
<reference evidence="1" key="1">
    <citation type="journal article" date="2020" name="Stud. Mycol.">
        <title>101 Dothideomycetes genomes: a test case for predicting lifestyles and emergence of pathogens.</title>
        <authorList>
            <person name="Haridas S."/>
            <person name="Albert R."/>
            <person name="Binder M."/>
            <person name="Bloem J."/>
            <person name="Labutti K."/>
            <person name="Salamov A."/>
            <person name="Andreopoulos B."/>
            <person name="Baker S."/>
            <person name="Barry K."/>
            <person name="Bills G."/>
            <person name="Bluhm B."/>
            <person name="Cannon C."/>
            <person name="Castanera R."/>
            <person name="Culley D."/>
            <person name="Daum C."/>
            <person name="Ezra D."/>
            <person name="Gonzalez J."/>
            <person name="Henrissat B."/>
            <person name="Kuo A."/>
            <person name="Liang C."/>
            <person name="Lipzen A."/>
            <person name="Lutzoni F."/>
            <person name="Magnuson J."/>
            <person name="Mondo S."/>
            <person name="Nolan M."/>
            <person name="Ohm R."/>
            <person name="Pangilinan J."/>
            <person name="Park H.-J."/>
            <person name="Ramirez L."/>
            <person name="Alfaro M."/>
            <person name="Sun H."/>
            <person name="Tritt A."/>
            <person name="Yoshinaga Y."/>
            <person name="Zwiers L.-H."/>
            <person name="Turgeon B."/>
            <person name="Goodwin S."/>
            <person name="Spatafora J."/>
            <person name="Crous P."/>
            <person name="Grigoriev I."/>
        </authorList>
    </citation>
    <scope>NUCLEOTIDE SEQUENCE</scope>
    <source>
        <strain evidence="1">CBS 121739</strain>
    </source>
</reference>